<evidence type="ECO:0000313" key="1">
    <source>
        <dbReference type="EMBL" id="QGH45118.1"/>
    </source>
</evidence>
<proteinExistence type="predicted"/>
<accession>A0A5Q2U9I4</accession>
<dbReference type="EMBL" id="MN478376">
    <property type="protein sequence ID" value="QGH45118.1"/>
    <property type="molecule type" value="Genomic_DNA"/>
</dbReference>
<protein>
    <submittedName>
        <fullName evidence="1">Uncharacterized protein</fullName>
    </submittedName>
</protein>
<keyword evidence="2" id="KW-1185">Reference proteome</keyword>
<dbReference type="Proteomes" id="UP000386225">
    <property type="component" value="Segment"/>
</dbReference>
<name>A0A5Q2U9I4_9CAUD</name>
<sequence>MRYYKKQQPDGLWYVKDEWCNTVLVSDASWDYCEGFIAGLYAKGGI</sequence>
<organism evidence="1 2">
    <name type="scientific">Ralstonia phage Reminis</name>
    <dbReference type="NCBI Taxonomy" id="2662139"/>
    <lineage>
        <taxon>Viruses</taxon>
        <taxon>Duplodnaviria</taxon>
        <taxon>Heunggongvirae</taxon>
        <taxon>Uroviricota</taxon>
        <taxon>Caudoviricetes</taxon>
        <taxon>Autographivirales</taxon>
        <taxon>Autographivirales incertae sedis</taxon>
        <taxon>Reminisvirus</taxon>
        <taxon>Reminisvirus reminis</taxon>
    </lineage>
</organism>
<reference evidence="1 2" key="1">
    <citation type="submission" date="2019-09" db="EMBL/GenBank/DDBJ databases">
        <title>Bacteriophage as agents antimicrobiens.</title>
        <authorList>
            <person name="Lightbourn L."/>
            <person name="Amarillas L."/>
            <person name="Estrada M."/>
            <person name="Leon R."/>
            <person name="Figueroa L."/>
            <person name="Patron O."/>
            <person name="Leon J."/>
        </authorList>
    </citation>
    <scope>NUCLEOTIDE SEQUENCE [LARGE SCALE GENOMIC DNA]</scope>
</reference>
<evidence type="ECO:0000313" key="2">
    <source>
        <dbReference type="Proteomes" id="UP000386225"/>
    </source>
</evidence>